<reference evidence="10 11" key="1">
    <citation type="submission" date="2023-09" db="EMBL/GenBank/DDBJ databases">
        <title>Thioclava shenzhenensis sp. nov., a multidrug resistant bacteria-antagonizing species isolated from coastal seawater.</title>
        <authorList>
            <person name="Long M."/>
        </authorList>
    </citation>
    <scope>NUCLEOTIDE SEQUENCE [LARGE SCALE GENOMIC DNA]</scope>
    <source>
        <strain evidence="10 11">FTW29</strain>
    </source>
</reference>
<dbReference type="InterPro" id="IPR004089">
    <property type="entry name" value="MCPsignal_dom"/>
</dbReference>
<evidence type="ECO:0000313" key="11">
    <source>
        <dbReference type="Proteomes" id="UP001623290"/>
    </source>
</evidence>
<evidence type="ECO:0000259" key="7">
    <source>
        <dbReference type="PROSITE" id="PS50111"/>
    </source>
</evidence>
<dbReference type="SMART" id="SM00304">
    <property type="entry name" value="HAMP"/>
    <property type="match status" value="2"/>
</dbReference>
<keyword evidence="6" id="KW-1133">Transmembrane helix</keyword>
<dbReference type="SUPFAM" id="SSF55785">
    <property type="entry name" value="PYP-like sensor domain (PAS domain)"/>
    <property type="match status" value="1"/>
</dbReference>
<feature type="region of interest" description="Disordered" evidence="5">
    <location>
        <begin position="983"/>
        <end position="1045"/>
    </location>
</feature>
<evidence type="ECO:0000313" key="10">
    <source>
        <dbReference type="EMBL" id="WRY33309.1"/>
    </source>
</evidence>
<evidence type="ECO:0000256" key="1">
    <source>
        <dbReference type="ARBA" id="ARBA00022500"/>
    </source>
</evidence>
<evidence type="ECO:0000256" key="4">
    <source>
        <dbReference type="SAM" id="Coils"/>
    </source>
</evidence>
<dbReference type="SMART" id="SM00091">
    <property type="entry name" value="PAS"/>
    <property type="match status" value="2"/>
</dbReference>
<dbReference type="Gene3D" id="6.10.340.10">
    <property type="match status" value="1"/>
</dbReference>
<dbReference type="SUPFAM" id="SSF158472">
    <property type="entry name" value="HAMP domain-like"/>
    <property type="match status" value="1"/>
</dbReference>
<feature type="domain" description="HAMP" evidence="9">
    <location>
        <begin position="368"/>
        <end position="421"/>
    </location>
</feature>
<feature type="domain" description="PAS" evidence="8">
    <location>
        <begin position="564"/>
        <end position="616"/>
    </location>
</feature>
<proteinExistence type="inferred from homology"/>
<dbReference type="PROSITE" id="PS50112">
    <property type="entry name" value="PAS"/>
    <property type="match status" value="1"/>
</dbReference>
<keyword evidence="6" id="KW-0812">Transmembrane</keyword>
<dbReference type="CDD" id="cd06225">
    <property type="entry name" value="HAMP"/>
    <property type="match status" value="1"/>
</dbReference>
<dbReference type="PROSITE" id="PS50111">
    <property type="entry name" value="CHEMOTAXIS_TRANSDUC_2"/>
    <property type="match status" value="1"/>
</dbReference>
<dbReference type="CDD" id="cd11386">
    <property type="entry name" value="MCP_signal"/>
    <property type="match status" value="1"/>
</dbReference>
<dbReference type="InterPro" id="IPR013656">
    <property type="entry name" value="PAS_4"/>
</dbReference>
<dbReference type="PANTHER" id="PTHR43531">
    <property type="entry name" value="PROTEIN ICFG"/>
    <property type="match status" value="1"/>
</dbReference>
<keyword evidence="1" id="KW-0145">Chemotaxis</keyword>
<dbReference type="Pfam" id="PF00672">
    <property type="entry name" value="HAMP"/>
    <property type="match status" value="2"/>
</dbReference>
<dbReference type="InterPro" id="IPR003660">
    <property type="entry name" value="HAMP_dom"/>
</dbReference>
<dbReference type="InterPro" id="IPR051310">
    <property type="entry name" value="MCP_chemotaxis"/>
</dbReference>
<sequence length="1045" mass="111970">MRVLDNVKIGVKLPLILFTIALVALSVMALTAYRDSRHLLEQAATERLMHVAQVQADRVNEWEADFRTEVKDSIASDFMRDTLRDFQNSWTRLGEGAADQVRSAYVEGNAYRAEDRWKLTAAADGSLYSKRHEKYHPMILQQAKRAGFSDIYLISAEGDVLYSIEKADDFGTNFVTGPFADSKLGQLVQKALKASTENPQISEATIHETDHAGVLSYFMAAPILDHAGNPKGALAFEIPLSGLNAILADGRGLQETGQSYLVDQNMKYQNNLRLSQVPTVMQAAPENPAITRALAGESGTVDAAGVLDGSDATAAFLPISFMNHPAALIVEQSDKELFSPIIALAKSMSLHGAIVLVALVLLATLMARSISKPLVRLKDTMDRLAAKDYDLVVPFTRRKDEVGRMAVALEDFQIALATAEAASKDVALKGAAFNAGSSSMMMADTNFNISYVNPAMTHLIENRLEDFQVLDQTIEADTMVGRSIDTFHKNPQRIRDFLADSANLPYSANLKIGQAQFALGISEVVMPGEGRIGYVVEWRDITEIGMSRAMLKALDSAQMLGEADLNGRISSVNENYCKAVGISAEEFIGRPVVDVTSTVDSEFTIEDVAQRVMSEGVSVTGTWKISAGDGREAISEGIIAPVHDEMGDVVKVVFIGSDVTTSRKEIARAAEQTQETSRRQAKVVETLRVGLSALSDGNLTAKIAEHLGDEYEELRADFNTAVDRLAEAMRVVIDNAVAIDNEAREISNAAEDLSRRTEQQAATLEETAAALDELTSSVASASDGINEADRIVMQARKDAESSGQVVQQAVEAMGEISESSQKISKIISVIDDIAFQTNLLALNAGVEAARAGEAGRGFAVVASEVRALAQRSSEAAREIDGLITASSDQVSRGVGLVGQAGNALETILHSVTDIAERVGRIATSAKEQASGLSEINTSVNQLDQVTQHNAAMFEETTAASQSLSQSANALNETTRRFSIDNHAKPAAASAKPAPKAVASKATGAPGTAAKPASKPAMPKASVPVVEGNLARQVPPAPSSDDWEDF</sequence>
<keyword evidence="11" id="KW-1185">Reference proteome</keyword>
<dbReference type="EMBL" id="CP135443">
    <property type="protein sequence ID" value="WRY33309.1"/>
    <property type="molecule type" value="Genomic_DNA"/>
</dbReference>
<keyword evidence="4" id="KW-0175">Coiled coil</keyword>
<dbReference type="CDD" id="cd00130">
    <property type="entry name" value="PAS"/>
    <property type="match status" value="1"/>
</dbReference>
<evidence type="ECO:0000256" key="2">
    <source>
        <dbReference type="ARBA" id="ARBA00029447"/>
    </source>
</evidence>
<dbReference type="SMART" id="SM00283">
    <property type="entry name" value="MA"/>
    <property type="match status" value="1"/>
</dbReference>
<gene>
    <name evidence="10" type="ORF">RPE78_11545</name>
</gene>
<feature type="domain" description="Methyl-accepting transducer" evidence="7">
    <location>
        <begin position="735"/>
        <end position="964"/>
    </location>
</feature>
<name>A0ABZ1DZL4_9RHOB</name>
<evidence type="ECO:0000256" key="3">
    <source>
        <dbReference type="PROSITE-ProRule" id="PRU00284"/>
    </source>
</evidence>
<organism evidence="10 11">
    <name type="scientific">Thioclava litoralis</name>
    <dbReference type="NCBI Taxonomy" id="3076557"/>
    <lineage>
        <taxon>Bacteria</taxon>
        <taxon>Pseudomonadati</taxon>
        <taxon>Pseudomonadota</taxon>
        <taxon>Alphaproteobacteria</taxon>
        <taxon>Rhodobacterales</taxon>
        <taxon>Paracoccaceae</taxon>
        <taxon>Thioclava</taxon>
    </lineage>
</organism>
<dbReference type="Gene3D" id="1.10.287.950">
    <property type="entry name" value="Methyl-accepting chemotaxis protein"/>
    <property type="match status" value="1"/>
</dbReference>
<protein>
    <submittedName>
        <fullName evidence="10">Methyl-accepting chemotaxis protein</fullName>
    </submittedName>
</protein>
<dbReference type="Pfam" id="PF08448">
    <property type="entry name" value="PAS_4"/>
    <property type="match status" value="1"/>
</dbReference>
<dbReference type="RefSeq" id="WP_406720629.1">
    <property type="nucleotide sequence ID" value="NZ_CP135443.1"/>
</dbReference>
<dbReference type="InterPro" id="IPR035965">
    <property type="entry name" value="PAS-like_dom_sf"/>
</dbReference>
<accession>A0ABZ1DZL4</accession>
<dbReference type="Gene3D" id="3.30.450.20">
    <property type="entry name" value="PAS domain"/>
    <property type="match status" value="2"/>
</dbReference>
<feature type="compositionally biased region" description="Low complexity" evidence="5">
    <location>
        <begin position="984"/>
        <end position="1021"/>
    </location>
</feature>
<dbReference type="NCBIfam" id="TIGR00229">
    <property type="entry name" value="sensory_box"/>
    <property type="match status" value="1"/>
</dbReference>
<dbReference type="Proteomes" id="UP001623290">
    <property type="component" value="Chromosome"/>
</dbReference>
<feature type="transmembrane region" description="Helical" evidence="6">
    <location>
        <begin position="15"/>
        <end position="33"/>
    </location>
</feature>
<keyword evidence="6" id="KW-0472">Membrane</keyword>
<dbReference type="Pfam" id="PF00015">
    <property type="entry name" value="MCPsignal"/>
    <property type="match status" value="1"/>
</dbReference>
<evidence type="ECO:0000256" key="6">
    <source>
        <dbReference type="SAM" id="Phobius"/>
    </source>
</evidence>
<comment type="similarity">
    <text evidence="2">Belongs to the methyl-accepting chemotaxis (MCP) protein family.</text>
</comment>
<dbReference type="SUPFAM" id="SSF58104">
    <property type="entry name" value="Methyl-accepting chemotaxis protein (MCP) signaling domain"/>
    <property type="match status" value="1"/>
</dbReference>
<dbReference type="PROSITE" id="PS50885">
    <property type="entry name" value="HAMP"/>
    <property type="match status" value="2"/>
</dbReference>
<evidence type="ECO:0000259" key="9">
    <source>
        <dbReference type="PROSITE" id="PS50885"/>
    </source>
</evidence>
<keyword evidence="3" id="KW-0807">Transducer</keyword>
<evidence type="ECO:0000259" key="8">
    <source>
        <dbReference type="PROSITE" id="PS50112"/>
    </source>
</evidence>
<feature type="coiled-coil region" evidence="4">
    <location>
        <begin position="747"/>
        <end position="774"/>
    </location>
</feature>
<evidence type="ECO:0000256" key="5">
    <source>
        <dbReference type="SAM" id="MobiDB-lite"/>
    </source>
</evidence>
<feature type="domain" description="HAMP" evidence="9">
    <location>
        <begin position="678"/>
        <end position="730"/>
    </location>
</feature>
<dbReference type="PANTHER" id="PTHR43531:SF11">
    <property type="entry name" value="METHYL-ACCEPTING CHEMOTAXIS PROTEIN 3"/>
    <property type="match status" value="1"/>
</dbReference>
<dbReference type="InterPro" id="IPR000014">
    <property type="entry name" value="PAS"/>
</dbReference>